<dbReference type="SUPFAM" id="SSF81324">
    <property type="entry name" value="Voltage-gated potassium channels"/>
    <property type="match status" value="2"/>
</dbReference>
<keyword evidence="6 11" id="KW-0472">Membrane</keyword>
<evidence type="ECO:0000259" key="12">
    <source>
        <dbReference type="Pfam" id="PF07885"/>
    </source>
</evidence>
<feature type="transmembrane region" description="Helical" evidence="11">
    <location>
        <begin position="54"/>
        <end position="74"/>
    </location>
</feature>
<evidence type="ECO:0000256" key="8">
    <source>
        <dbReference type="RuleBase" id="RU003857"/>
    </source>
</evidence>
<evidence type="ECO:0000256" key="7">
    <source>
        <dbReference type="ARBA" id="ARBA00023303"/>
    </source>
</evidence>
<evidence type="ECO:0000256" key="9">
    <source>
        <dbReference type="SAM" id="Coils"/>
    </source>
</evidence>
<evidence type="ECO:0000256" key="5">
    <source>
        <dbReference type="ARBA" id="ARBA00023065"/>
    </source>
</evidence>
<dbReference type="InterPro" id="IPR003280">
    <property type="entry name" value="2pore_dom_K_chnl"/>
</dbReference>
<evidence type="ECO:0000256" key="10">
    <source>
        <dbReference type="SAM" id="MobiDB-lite"/>
    </source>
</evidence>
<proteinExistence type="inferred from homology"/>
<evidence type="ECO:0000256" key="1">
    <source>
        <dbReference type="ARBA" id="ARBA00004141"/>
    </source>
</evidence>
<evidence type="ECO:0000256" key="3">
    <source>
        <dbReference type="ARBA" id="ARBA00022692"/>
    </source>
</evidence>
<keyword evidence="2 8" id="KW-0813">Transport</keyword>
<dbReference type="Gene3D" id="1.10.287.70">
    <property type="match status" value="2"/>
</dbReference>
<evidence type="ECO:0000256" key="11">
    <source>
        <dbReference type="SAM" id="Phobius"/>
    </source>
</evidence>
<feature type="domain" description="Potassium channel" evidence="12">
    <location>
        <begin position="6"/>
        <end position="78"/>
    </location>
</feature>
<comment type="caution">
    <text evidence="13">The sequence shown here is derived from an EMBL/GenBank/DDBJ whole genome shotgun (WGS) entry which is preliminary data.</text>
</comment>
<keyword evidence="9" id="KW-0175">Coiled coil</keyword>
<dbReference type="PANTHER" id="PTHR11003">
    <property type="entry name" value="POTASSIUM CHANNEL, SUBFAMILY K"/>
    <property type="match status" value="1"/>
</dbReference>
<feature type="non-terminal residue" evidence="13">
    <location>
        <position position="1"/>
    </location>
</feature>
<evidence type="ECO:0000256" key="6">
    <source>
        <dbReference type="ARBA" id="ARBA00023136"/>
    </source>
</evidence>
<dbReference type="EMBL" id="BRYB01006698">
    <property type="protein sequence ID" value="GMI55312.1"/>
    <property type="molecule type" value="Genomic_DNA"/>
</dbReference>
<keyword evidence="4 11" id="KW-1133">Transmembrane helix</keyword>
<keyword evidence="5 8" id="KW-0406">Ion transport</keyword>
<dbReference type="InterPro" id="IPR013099">
    <property type="entry name" value="K_chnl_dom"/>
</dbReference>
<feature type="transmembrane region" description="Helical" evidence="11">
    <location>
        <begin position="266"/>
        <end position="285"/>
    </location>
</feature>
<keyword evidence="14" id="KW-1185">Reference proteome</keyword>
<keyword evidence="3 8" id="KW-0812">Transmembrane</keyword>
<feature type="transmembrane region" description="Helical" evidence="11">
    <location>
        <begin position="333"/>
        <end position="351"/>
    </location>
</feature>
<dbReference type="PRINTS" id="PR01333">
    <property type="entry name" value="2POREKCHANEL"/>
</dbReference>
<accession>A0ABQ6NCQ3</accession>
<dbReference type="Pfam" id="PF07885">
    <property type="entry name" value="Ion_trans_2"/>
    <property type="match status" value="2"/>
</dbReference>
<keyword evidence="7 8" id="KW-0407">Ion channel</keyword>
<feature type="transmembrane region" description="Helical" evidence="11">
    <location>
        <begin position="29"/>
        <end position="47"/>
    </location>
</feature>
<feature type="coiled-coil region" evidence="9">
    <location>
        <begin position="79"/>
        <end position="116"/>
    </location>
</feature>
<feature type="domain" description="Potassium channel" evidence="12">
    <location>
        <begin position="271"/>
        <end position="354"/>
    </location>
</feature>
<evidence type="ECO:0000256" key="4">
    <source>
        <dbReference type="ARBA" id="ARBA00022989"/>
    </source>
</evidence>
<feature type="compositionally biased region" description="Basic and acidic residues" evidence="10">
    <location>
        <begin position="554"/>
        <end position="570"/>
    </location>
</feature>
<dbReference type="PANTHER" id="PTHR11003:SF334">
    <property type="entry name" value="FI03418P"/>
    <property type="match status" value="1"/>
</dbReference>
<organism evidence="13 14">
    <name type="scientific">Tetraparma gracilis</name>
    <dbReference type="NCBI Taxonomy" id="2962635"/>
    <lineage>
        <taxon>Eukaryota</taxon>
        <taxon>Sar</taxon>
        <taxon>Stramenopiles</taxon>
        <taxon>Ochrophyta</taxon>
        <taxon>Bolidophyceae</taxon>
        <taxon>Parmales</taxon>
        <taxon>Triparmaceae</taxon>
        <taxon>Tetraparma</taxon>
    </lineage>
</organism>
<gene>
    <name evidence="13" type="ORF">TeGR_g14632</name>
</gene>
<name>A0ABQ6NCQ3_9STRA</name>
<evidence type="ECO:0000313" key="14">
    <source>
        <dbReference type="Proteomes" id="UP001165060"/>
    </source>
</evidence>
<feature type="compositionally biased region" description="Basic and acidic residues" evidence="10">
    <location>
        <begin position="585"/>
        <end position="598"/>
    </location>
</feature>
<feature type="region of interest" description="Disordered" evidence="10">
    <location>
        <begin position="121"/>
        <end position="188"/>
    </location>
</feature>
<dbReference type="Proteomes" id="UP001165060">
    <property type="component" value="Unassembled WGS sequence"/>
</dbReference>
<evidence type="ECO:0000313" key="13">
    <source>
        <dbReference type="EMBL" id="GMI55312.1"/>
    </source>
</evidence>
<sequence>YRAIVVLVLFFGFGLGFYSMYEEMEVLEALYFTVLTISTVGYGDIVPKRKVGKLVTCLFVFVSLALLAEAIGIVSDFVLEKMNTAAAKVAEENAQKEKAIALAKLEMDRIAEAEENLNTVMTSVAGARPNRTGGKGGKGGRSSTKGGESPRRQLSAKRSGSPTSEGGAGGSQRRETASAADVAKLRKESTQSAGGAFSTLISGMVAINKARNSSSVGLKTQKSNLRSTDKSVSPKIDRAKSAGELAAEEIEAEAAEEHHDKVGLRWSIAYIVLSILSGTLFYVMVEGKGSCDGRPGDPTCTEKDIVDAFYMSCITVTSVGYGDIKPHSKAGKIFGIFWILSGTVLVGRAIGDYLSFQNKVKQKELRSRILAKPLTLEEIEMADIDDSKSLSEAEFVLYKLQAMGILTVADVEKVTRKFRLEVAVNADEEVHIPPPEYMSKMLQDGKDFNASIAAFQKKFKEEEKNKKASVMQERAKGVIDRYKKGAFSGAVHKLKELVERGTDEELKRLVAEDDLLQNLPDVENFDEEIKYEIKRIEYKEAEAKIKELKRLTTEAENNREKKRESERKNSVSDMVQRFGSKLQRRASDARSSAEREGPSGKPAEMRTAPAEGGSPEEDRYTGRTEDTGGDIALDTASLPGVVDGAELKSLGGS</sequence>
<feature type="compositionally biased region" description="Basic and acidic residues" evidence="10">
    <location>
        <begin position="616"/>
        <end position="626"/>
    </location>
</feature>
<evidence type="ECO:0000256" key="2">
    <source>
        <dbReference type="ARBA" id="ARBA00022448"/>
    </source>
</evidence>
<comment type="similarity">
    <text evidence="8">Belongs to the two pore domain potassium channel (TC 1.A.1.8) family.</text>
</comment>
<feature type="region of interest" description="Disordered" evidence="10">
    <location>
        <begin position="215"/>
        <end position="240"/>
    </location>
</feature>
<feature type="compositionally biased region" description="Polar residues" evidence="10">
    <location>
        <begin position="215"/>
        <end position="226"/>
    </location>
</feature>
<protein>
    <recommendedName>
        <fullName evidence="12">Potassium channel domain-containing protein</fullName>
    </recommendedName>
</protein>
<reference evidence="13 14" key="1">
    <citation type="journal article" date="2023" name="Commun. Biol.">
        <title>Genome analysis of Parmales, the sister group of diatoms, reveals the evolutionary specialization of diatoms from phago-mixotrophs to photoautotrophs.</title>
        <authorList>
            <person name="Ban H."/>
            <person name="Sato S."/>
            <person name="Yoshikawa S."/>
            <person name="Yamada K."/>
            <person name="Nakamura Y."/>
            <person name="Ichinomiya M."/>
            <person name="Sato N."/>
            <person name="Blanc-Mathieu R."/>
            <person name="Endo H."/>
            <person name="Kuwata A."/>
            <person name="Ogata H."/>
        </authorList>
    </citation>
    <scope>NUCLEOTIDE SEQUENCE [LARGE SCALE GENOMIC DNA]</scope>
</reference>
<comment type="subcellular location">
    <subcellularLocation>
        <location evidence="1">Membrane</location>
        <topology evidence="1">Multi-pass membrane protein</topology>
    </subcellularLocation>
</comment>
<feature type="region of interest" description="Disordered" evidence="10">
    <location>
        <begin position="554"/>
        <end position="653"/>
    </location>
</feature>